<gene>
    <name evidence="2" type="ORF">Hamer_G027023</name>
</gene>
<name>A0A8J5N3B2_HOMAM</name>
<dbReference type="AlphaFoldDB" id="A0A8J5N3B2"/>
<organism evidence="2 3">
    <name type="scientific">Homarus americanus</name>
    <name type="common">American lobster</name>
    <dbReference type="NCBI Taxonomy" id="6706"/>
    <lineage>
        <taxon>Eukaryota</taxon>
        <taxon>Metazoa</taxon>
        <taxon>Ecdysozoa</taxon>
        <taxon>Arthropoda</taxon>
        <taxon>Crustacea</taxon>
        <taxon>Multicrustacea</taxon>
        <taxon>Malacostraca</taxon>
        <taxon>Eumalacostraca</taxon>
        <taxon>Eucarida</taxon>
        <taxon>Decapoda</taxon>
        <taxon>Pleocyemata</taxon>
        <taxon>Astacidea</taxon>
        <taxon>Nephropoidea</taxon>
        <taxon>Nephropidae</taxon>
        <taxon>Homarus</taxon>
    </lineage>
</organism>
<feature type="non-terminal residue" evidence="2">
    <location>
        <position position="1"/>
    </location>
</feature>
<proteinExistence type="predicted"/>
<keyword evidence="3" id="KW-1185">Reference proteome</keyword>
<comment type="caution">
    <text evidence="2">The sequence shown here is derived from an EMBL/GenBank/DDBJ whole genome shotgun (WGS) entry which is preliminary data.</text>
</comment>
<dbReference type="EMBL" id="JAHLQT010011239">
    <property type="protein sequence ID" value="KAG7172418.1"/>
    <property type="molecule type" value="Genomic_DNA"/>
</dbReference>
<feature type="region of interest" description="Disordered" evidence="1">
    <location>
        <begin position="293"/>
        <end position="338"/>
    </location>
</feature>
<feature type="compositionally biased region" description="Basic and acidic residues" evidence="1">
    <location>
        <begin position="46"/>
        <end position="55"/>
    </location>
</feature>
<feature type="region of interest" description="Disordered" evidence="1">
    <location>
        <begin position="46"/>
        <end position="99"/>
    </location>
</feature>
<sequence>GSTIVGDTLAERLEEVLLINARQYSALEESQTQVKELKQELQELKQELQHAKNQDTDLEYGVGRDTNPTDPPAESAQSVPQSGNDTTHPGSLRVDPGVLPKLTDMAKRDDRETAVFNLSYVRTLSLETLTGPDSESHIRTFCRQVEWLLKQDGHRVEAALSRMEYSVEQRVLQELDSKKMWDWNTLKQALTKFDTGQNTLSKAWEGFMREEYHVEDEPGICVERMKYKLAAIESKFEVIQGKDQLMKDVLYMGLPGQMQRELRRYHQLGISLEPFLNELTKCRDWYLRSQGRGQQHVRQTRQGPVPEAYRVQGDYRRNETDGRPDRNTRGKENNTQDMNWTVEKDEVDCENIVGHSCREQCARQVLPTEGKNSKYTRNYSMLK</sequence>
<feature type="compositionally biased region" description="Polar residues" evidence="1">
    <location>
        <begin position="75"/>
        <end position="89"/>
    </location>
</feature>
<evidence type="ECO:0000313" key="2">
    <source>
        <dbReference type="EMBL" id="KAG7172418.1"/>
    </source>
</evidence>
<protein>
    <submittedName>
        <fullName evidence="2">Uncharacterized protein</fullName>
    </submittedName>
</protein>
<reference evidence="2" key="1">
    <citation type="journal article" date="2021" name="Sci. Adv.">
        <title>The American lobster genome reveals insights on longevity, neural, and immune adaptations.</title>
        <authorList>
            <person name="Polinski J.M."/>
            <person name="Zimin A.V."/>
            <person name="Clark K.F."/>
            <person name="Kohn A.B."/>
            <person name="Sadowski N."/>
            <person name="Timp W."/>
            <person name="Ptitsyn A."/>
            <person name="Khanna P."/>
            <person name="Romanova D.Y."/>
            <person name="Williams P."/>
            <person name="Greenwood S.J."/>
            <person name="Moroz L.L."/>
            <person name="Walt D.R."/>
            <person name="Bodnar A.G."/>
        </authorList>
    </citation>
    <scope>NUCLEOTIDE SEQUENCE</scope>
    <source>
        <strain evidence="2">GMGI-L3</strain>
    </source>
</reference>
<dbReference type="Proteomes" id="UP000747542">
    <property type="component" value="Unassembled WGS sequence"/>
</dbReference>
<feature type="compositionally biased region" description="Polar residues" evidence="1">
    <location>
        <begin position="293"/>
        <end position="302"/>
    </location>
</feature>
<feature type="compositionally biased region" description="Basic and acidic residues" evidence="1">
    <location>
        <begin position="313"/>
        <end position="334"/>
    </location>
</feature>
<evidence type="ECO:0000313" key="3">
    <source>
        <dbReference type="Proteomes" id="UP000747542"/>
    </source>
</evidence>
<evidence type="ECO:0000256" key="1">
    <source>
        <dbReference type="SAM" id="MobiDB-lite"/>
    </source>
</evidence>
<accession>A0A8J5N3B2</accession>